<evidence type="ECO:0000313" key="2">
    <source>
        <dbReference type="Proteomes" id="UP001642409"/>
    </source>
</evidence>
<reference evidence="1 2" key="1">
    <citation type="submission" date="2024-07" db="EMBL/GenBank/DDBJ databases">
        <authorList>
            <person name="Akdeniz Z."/>
        </authorList>
    </citation>
    <scope>NUCLEOTIDE SEQUENCE [LARGE SCALE GENOMIC DNA]</scope>
</reference>
<keyword evidence="2" id="KW-1185">Reference proteome</keyword>
<dbReference type="EMBL" id="CAXDID020000013">
    <property type="protein sequence ID" value="CAL5981481.1"/>
    <property type="molecule type" value="Genomic_DNA"/>
</dbReference>
<sequence length="249" mass="28501">MELYGSLADFFSNGVVRLWVHQKMQTSFIRHALSFVCDPLGVVRSLDSKYAFVFLRTITEAQNLVQALKNGKKLGEWTLNPTIPKALNQQEALQNFKAQVLVKGFASVQEANYFLELVLETNVQCEESCWQNGFVFSLDSLENAKKTIEKLNELEVQLENGETVELGCQFDYSSINLKEQFILKVIQPVRISQQKLVQDFLNRYGSVICIKHVNNEQVMVWFNYCAQIQDYLSEGIKLGLSKQLTLVNE</sequence>
<name>A0ABP1GXC6_9EUKA</name>
<dbReference type="Proteomes" id="UP001642409">
    <property type="component" value="Unassembled WGS sequence"/>
</dbReference>
<protein>
    <submittedName>
        <fullName evidence="1">Hypothetical_protein</fullName>
    </submittedName>
</protein>
<accession>A0ABP1GXC6</accession>
<organism evidence="1 2">
    <name type="scientific">Hexamita inflata</name>
    <dbReference type="NCBI Taxonomy" id="28002"/>
    <lineage>
        <taxon>Eukaryota</taxon>
        <taxon>Metamonada</taxon>
        <taxon>Diplomonadida</taxon>
        <taxon>Hexamitidae</taxon>
        <taxon>Hexamitinae</taxon>
        <taxon>Hexamita</taxon>
    </lineage>
</organism>
<gene>
    <name evidence="1" type="ORF">HINF_LOCUS6677</name>
</gene>
<proteinExistence type="predicted"/>
<comment type="caution">
    <text evidence="1">The sequence shown here is derived from an EMBL/GenBank/DDBJ whole genome shotgun (WGS) entry which is preliminary data.</text>
</comment>
<evidence type="ECO:0000313" key="1">
    <source>
        <dbReference type="EMBL" id="CAL5981481.1"/>
    </source>
</evidence>